<dbReference type="Gene3D" id="1.20.120.980">
    <property type="entry name" value="Serine carboxypeptidase S28, SKS domain"/>
    <property type="match status" value="1"/>
</dbReference>
<proteinExistence type="inferred from homology"/>
<dbReference type="GO" id="GO:0070008">
    <property type="term" value="F:serine-type exopeptidase activity"/>
    <property type="evidence" value="ECO:0007669"/>
    <property type="project" value="InterPro"/>
</dbReference>
<accession>A0A1I7YAX2</accession>
<dbReference type="GO" id="GO:0006508">
    <property type="term" value="P:proteolysis"/>
    <property type="evidence" value="ECO:0007669"/>
    <property type="project" value="UniProtKB-KW"/>
</dbReference>
<dbReference type="Pfam" id="PF05577">
    <property type="entry name" value="Peptidase_S28"/>
    <property type="match status" value="1"/>
</dbReference>
<organism evidence="7 8">
    <name type="scientific">Steinernema glaseri</name>
    <dbReference type="NCBI Taxonomy" id="37863"/>
    <lineage>
        <taxon>Eukaryota</taxon>
        <taxon>Metazoa</taxon>
        <taxon>Ecdysozoa</taxon>
        <taxon>Nematoda</taxon>
        <taxon>Chromadorea</taxon>
        <taxon>Rhabditida</taxon>
        <taxon>Tylenchina</taxon>
        <taxon>Panagrolaimomorpha</taxon>
        <taxon>Strongyloidoidea</taxon>
        <taxon>Steinernematidae</taxon>
        <taxon>Steinernema</taxon>
    </lineage>
</organism>
<feature type="compositionally biased region" description="Basic and acidic residues" evidence="6">
    <location>
        <begin position="61"/>
        <end position="81"/>
    </location>
</feature>
<evidence type="ECO:0000256" key="3">
    <source>
        <dbReference type="ARBA" id="ARBA00022729"/>
    </source>
</evidence>
<comment type="similarity">
    <text evidence="1">Belongs to the peptidase S28 family.</text>
</comment>
<feature type="region of interest" description="Disordered" evidence="6">
    <location>
        <begin position="303"/>
        <end position="360"/>
    </location>
</feature>
<evidence type="ECO:0000256" key="6">
    <source>
        <dbReference type="SAM" id="MobiDB-lite"/>
    </source>
</evidence>
<evidence type="ECO:0000256" key="2">
    <source>
        <dbReference type="ARBA" id="ARBA00022670"/>
    </source>
</evidence>
<dbReference type="AlphaFoldDB" id="A0A1I7YAX2"/>
<dbReference type="Proteomes" id="UP000095287">
    <property type="component" value="Unplaced"/>
</dbReference>
<evidence type="ECO:0000256" key="1">
    <source>
        <dbReference type="ARBA" id="ARBA00011079"/>
    </source>
</evidence>
<evidence type="ECO:0000256" key="4">
    <source>
        <dbReference type="ARBA" id="ARBA00022801"/>
    </source>
</evidence>
<protein>
    <submittedName>
        <fullName evidence="8">Serine protease K12H4.7</fullName>
    </submittedName>
</protein>
<sequence length="380" mass="42377">MHCYTYPGQECQRTDSKSNGAESLDRLTSLASRRFWVQRWFRVPDPNPNPNPKRFGYPTRTRSDPVRKPDPTRKTRPETRPEPTSAYDNRGIAHDKLTLKTMCDQVNNKPGITDNVQKVANVLQWYNSFYSAPGTNNCNPNNYTDYVETYKSGSYVDADVQESRSWVWLTCTALGYFQTTDGRGNEMFGSTIPVDFYSDQCVEFFSPIYNLNFTDYSVIKYRNKYGGAKNYKGTKCVFPNGSYDPWKDLGLRVPDANNANEVYAMTIEKGAHCSDMYPASDKDSQSLKDARAQIGKYITQFINESPQPVQTTPNGAETTTKASADQTTPNGAETTTKASALQTTSKGGEPTTPAVQTTTKSAKSSFISVVALLTAVVAFQ</sequence>
<dbReference type="WBParaSite" id="L893_g14432.t1">
    <property type="protein sequence ID" value="L893_g14432.t1"/>
    <property type="gene ID" value="L893_g14432"/>
</dbReference>
<dbReference type="InterPro" id="IPR029058">
    <property type="entry name" value="AB_hydrolase_fold"/>
</dbReference>
<feature type="region of interest" description="Disordered" evidence="6">
    <location>
        <begin position="41"/>
        <end position="89"/>
    </location>
</feature>
<keyword evidence="4" id="KW-0378">Hydrolase</keyword>
<dbReference type="Gene3D" id="3.40.50.1820">
    <property type="entry name" value="alpha/beta hydrolase"/>
    <property type="match status" value="1"/>
</dbReference>
<dbReference type="PANTHER" id="PTHR11010:SF34">
    <property type="entry name" value="SERINE PROTEASE F56F10.1-RELATED"/>
    <property type="match status" value="1"/>
</dbReference>
<keyword evidence="5" id="KW-0325">Glycoprotein</keyword>
<evidence type="ECO:0000313" key="7">
    <source>
        <dbReference type="Proteomes" id="UP000095287"/>
    </source>
</evidence>
<evidence type="ECO:0000313" key="8">
    <source>
        <dbReference type="WBParaSite" id="L893_g14432.t1"/>
    </source>
</evidence>
<reference evidence="8" key="1">
    <citation type="submission" date="2016-11" db="UniProtKB">
        <authorList>
            <consortium name="WormBaseParasite"/>
        </authorList>
    </citation>
    <scope>IDENTIFICATION</scope>
</reference>
<dbReference type="PANTHER" id="PTHR11010">
    <property type="entry name" value="PROTEASE S28 PRO-X CARBOXYPEPTIDASE-RELATED"/>
    <property type="match status" value="1"/>
</dbReference>
<name>A0A1I7YAX2_9BILA</name>
<keyword evidence="7" id="KW-1185">Reference proteome</keyword>
<dbReference type="GO" id="GO:0008239">
    <property type="term" value="F:dipeptidyl-peptidase activity"/>
    <property type="evidence" value="ECO:0007669"/>
    <property type="project" value="TreeGrafter"/>
</dbReference>
<keyword evidence="3" id="KW-0732">Signal</keyword>
<feature type="region of interest" description="Disordered" evidence="6">
    <location>
        <begin position="1"/>
        <end position="25"/>
    </location>
</feature>
<feature type="compositionally biased region" description="Polar residues" evidence="6">
    <location>
        <begin position="303"/>
        <end position="346"/>
    </location>
</feature>
<keyword evidence="2" id="KW-0645">Protease</keyword>
<dbReference type="InterPro" id="IPR008758">
    <property type="entry name" value="Peptidase_S28"/>
</dbReference>
<evidence type="ECO:0000256" key="5">
    <source>
        <dbReference type="ARBA" id="ARBA00023180"/>
    </source>
</evidence>
<dbReference type="InterPro" id="IPR042269">
    <property type="entry name" value="Ser_carbopepase_S28_SKS"/>
</dbReference>